<name>A0ACD5WR85_AVESA</name>
<keyword evidence="2" id="KW-1185">Reference proteome</keyword>
<reference evidence="1" key="2">
    <citation type="submission" date="2025-09" db="UniProtKB">
        <authorList>
            <consortium name="EnsemblPlants"/>
        </authorList>
    </citation>
    <scope>IDENTIFICATION</scope>
</reference>
<sequence>MRRSAGHLLLVAVALAILSSLSPAANAWSLFSSASKPTSQNGAASRPPPLLLDGTVAEFSIDGGAGSDARGLKLLDGARRKIAEATGTCWSEAYRGLFASCADIMADKERQARLAWRLSGCFQEDSGRPPLPRCDDDDRSRMVHCRKRLSESEEKVFLEFFLQTNTLCHQLQAEAFKQSTERLVNELARSATAASEKLATIEERSGQIIQESAKLHGSMTSIVSQTAHLTAASDGIRTRIGDVLEQSAAIAEQSRQIAAAQAALGEGQEEMRGRIDAGMARVEEEYARLGEEMGRLKEEAAGIEREVRRVGDAMAARMQSLQETAEEIGSATGKSLENQKELLDGQATAMEGLAELRGFQAQALRESRETVQKLASFGRQQQEELLARQEQIRQAHAHLMHNSESILRAQEEFSAKQANIFAALDKLYVLHNAILVESRFIKAFFFYCCVVFLLYLLTSAKQTFAIRGHLYFGLCITLAVEVMLIRLGAADDLTGPFGIVSKVLLIRSAFLAAAAAQILHAVFAFKDYEVLNHQLLRTLVEKVRIIEDNNTGDKMCPWSTGSDDEKSLSDYSWVFDDLQEEEDSEIDPDFVLPKDEICRKDQLFQEEHSAEEPKDNAILFYKLSVSTAEIKRVAICQADLKGSITHSNESNMTYDCL</sequence>
<reference evidence="1" key="1">
    <citation type="submission" date="2021-05" db="EMBL/GenBank/DDBJ databases">
        <authorList>
            <person name="Scholz U."/>
            <person name="Mascher M."/>
            <person name="Fiebig A."/>
        </authorList>
    </citation>
    <scope>NUCLEOTIDE SEQUENCE [LARGE SCALE GENOMIC DNA]</scope>
</reference>
<proteinExistence type="predicted"/>
<evidence type="ECO:0000313" key="2">
    <source>
        <dbReference type="Proteomes" id="UP001732700"/>
    </source>
</evidence>
<organism evidence="1 2">
    <name type="scientific">Avena sativa</name>
    <name type="common">Oat</name>
    <dbReference type="NCBI Taxonomy" id="4498"/>
    <lineage>
        <taxon>Eukaryota</taxon>
        <taxon>Viridiplantae</taxon>
        <taxon>Streptophyta</taxon>
        <taxon>Embryophyta</taxon>
        <taxon>Tracheophyta</taxon>
        <taxon>Spermatophyta</taxon>
        <taxon>Magnoliopsida</taxon>
        <taxon>Liliopsida</taxon>
        <taxon>Poales</taxon>
        <taxon>Poaceae</taxon>
        <taxon>BOP clade</taxon>
        <taxon>Pooideae</taxon>
        <taxon>Poodae</taxon>
        <taxon>Poeae</taxon>
        <taxon>Poeae Chloroplast Group 1 (Aveneae type)</taxon>
        <taxon>Aveninae</taxon>
        <taxon>Avena</taxon>
    </lineage>
</organism>
<dbReference type="Proteomes" id="UP001732700">
    <property type="component" value="Chromosome 4C"/>
</dbReference>
<protein>
    <submittedName>
        <fullName evidence="1">Uncharacterized protein</fullName>
    </submittedName>
</protein>
<evidence type="ECO:0000313" key="1">
    <source>
        <dbReference type="EnsemblPlants" id="AVESA.00010b.r2.4CG1261310.1.CDS"/>
    </source>
</evidence>
<accession>A0ACD5WR85</accession>
<dbReference type="EnsemblPlants" id="AVESA.00010b.r2.4CG1261310.1">
    <property type="protein sequence ID" value="AVESA.00010b.r2.4CG1261310.1.CDS"/>
    <property type="gene ID" value="AVESA.00010b.r2.4CG1261310"/>
</dbReference>